<dbReference type="GO" id="GO:0034088">
    <property type="term" value="P:maintenance of mitotic sister chromatid cohesion"/>
    <property type="evidence" value="ECO:0007669"/>
    <property type="project" value="TreeGrafter"/>
</dbReference>
<protein>
    <recommendedName>
        <fullName evidence="2">Sister chromatid cohesion protein DCC1</fullName>
    </recommendedName>
</protein>
<accession>A0A2B4RQ13</accession>
<sequence>MFKSLKARDWDVPRIRAFGKKKPGKTFKMAGATRTLEEVNVVADAAGLVNRIGPVQVLLFSSTCNANKYKLLELPPGLLDTLQVGNSVAIRGDKEDDAVLCTDKVTFDLRLADTSNSLLLVPQCNFSTDEEFKEEGSPLVLREVASSHTKYFEVKQCRPRLERLQRLLAANLYKGTENEEDPNNETEGNITSKKNMYTSVDLLSLVQASESELNEGLRNIGAIKINGYWRLLDADYKEKVVVRILTLLEEMDWSYKAVPMKECCDILEELEPRIILEHCLNCYGEVTSMDTDSDDNAIHFRLSEDKICRFYAEYLLRQAGKFNYNEFMDSWCQSVPEGMTTKSEHLSGIALMDLKSLPPVIWHFPASKLSNDPELRFGELFKVQAKWSFDEIQPYLRDLVAPGLSLNALLMKYSRSSIDASGVKLYNSKKPI</sequence>
<dbReference type="GO" id="GO:0006260">
    <property type="term" value="P:DNA replication"/>
    <property type="evidence" value="ECO:0007669"/>
    <property type="project" value="UniProtKB-KW"/>
</dbReference>
<dbReference type="InterPro" id="IPR019128">
    <property type="entry name" value="Dcc1"/>
</dbReference>
<comment type="caution">
    <text evidence="4">The sequence shown here is derived from an EMBL/GenBank/DDBJ whole genome shotgun (WGS) entry which is preliminary data.</text>
</comment>
<evidence type="ECO:0000256" key="1">
    <source>
        <dbReference type="ARBA" id="ARBA00007017"/>
    </source>
</evidence>
<evidence type="ECO:0000313" key="5">
    <source>
        <dbReference type="Proteomes" id="UP000225706"/>
    </source>
</evidence>
<evidence type="ECO:0000313" key="4">
    <source>
        <dbReference type="EMBL" id="PFX18345.1"/>
    </source>
</evidence>
<evidence type="ECO:0000256" key="2">
    <source>
        <dbReference type="ARBA" id="ARBA00017682"/>
    </source>
</evidence>
<keyword evidence="5" id="KW-1185">Reference proteome</keyword>
<name>A0A2B4RQ13_STYPI</name>
<proteinExistence type="inferred from homology"/>
<dbReference type="PANTHER" id="PTHR13395:SF6">
    <property type="entry name" value="SISTER CHROMATID COHESION PROTEIN DCC1"/>
    <property type="match status" value="1"/>
</dbReference>
<organism evidence="4 5">
    <name type="scientific">Stylophora pistillata</name>
    <name type="common">Smooth cauliflower coral</name>
    <dbReference type="NCBI Taxonomy" id="50429"/>
    <lineage>
        <taxon>Eukaryota</taxon>
        <taxon>Metazoa</taxon>
        <taxon>Cnidaria</taxon>
        <taxon>Anthozoa</taxon>
        <taxon>Hexacorallia</taxon>
        <taxon>Scleractinia</taxon>
        <taxon>Astrocoeniina</taxon>
        <taxon>Pocilloporidae</taxon>
        <taxon>Stylophora</taxon>
    </lineage>
</organism>
<keyword evidence="3" id="KW-0235">DNA replication</keyword>
<evidence type="ECO:0000256" key="3">
    <source>
        <dbReference type="ARBA" id="ARBA00022705"/>
    </source>
</evidence>
<gene>
    <name evidence="4" type="primary">dscc1</name>
    <name evidence="4" type="ORF">AWC38_SpisGene17280</name>
</gene>
<dbReference type="AlphaFoldDB" id="A0A2B4RQ13"/>
<dbReference type="GO" id="GO:0031390">
    <property type="term" value="C:Ctf18 RFC-like complex"/>
    <property type="evidence" value="ECO:0007669"/>
    <property type="project" value="InterPro"/>
</dbReference>
<dbReference type="OrthoDB" id="5199543at2759"/>
<dbReference type="STRING" id="50429.A0A2B4RQ13"/>
<comment type="similarity">
    <text evidence="1">Belongs to the DCC1 family.</text>
</comment>
<dbReference type="PANTHER" id="PTHR13395">
    <property type="entry name" value="SISTER CHROMATID COHESION PROTEIN DCC1-RELATED"/>
    <property type="match status" value="1"/>
</dbReference>
<dbReference type="Proteomes" id="UP000225706">
    <property type="component" value="Unassembled WGS sequence"/>
</dbReference>
<reference evidence="5" key="1">
    <citation type="journal article" date="2017" name="bioRxiv">
        <title>Comparative analysis of the genomes of Stylophora pistillata and Acropora digitifera provides evidence for extensive differences between species of corals.</title>
        <authorList>
            <person name="Voolstra C.R."/>
            <person name="Li Y."/>
            <person name="Liew Y.J."/>
            <person name="Baumgarten S."/>
            <person name="Zoccola D."/>
            <person name="Flot J.-F."/>
            <person name="Tambutte S."/>
            <person name="Allemand D."/>
            <person name="Aranda M."/>
        </authorList>
    </citation>
    <scope>NUCLEOTIDE SEQUENCE [LARGE SCALE GENOMIC DNA]</scope>
</reference>
<dbReference type="EMBL" id="LSMT01000415">
    <property type="protein sequence ID" value="PFX18345.1"/>
    <property type="molecule type" value="Genomic_DNA"/>
</dbReference>
<dbReference type="GO" id="GO:0000775">
    <property type="term" value="C:chromosome, centromeric region"/>
    <property type="evidence" value="ECO:0007669"/>
    <property type="project" value="TreeGrafter"/>
</dbReference>
<dbReference type="GO" id="GO:0000785">
    <property type="term" value="C:chromatin"/>
    <property type="evidence" value="ECO:0007669"/>
    <property type="project" value="TreeGrafter"/>
</dbReference>
<dbReference type="Pfam" id="PF09724">
    <property type="entry name" value="Dcc1"/>
    <property type="match status" value="1"/>
</dbReference>